<protein>
    <submittedName>
        <fullName evidence="2">Aminoglycoside phosphotransferase (APT) family kinase protein</fullName>
    </submittedName>
</protein>
<dbReference type="Gene3D" id="3.90.1200.10">
    <property type="match status" value="1"/>
</dbReference>
<dbReference type="Pfam" id="PF01636">
    <property type="entry name" value="APH"/>
    <property type="match status" value="1"/>
</dbReference>
<organism evidence="2 3">
    <name type="scientific">Planomicrobium soli</name>
    <dbReference type="NCBI Taxonomy" id="1176648"/>
    <lineage>
        <taxon>Bacteria</taxon>
        <taxon>Bacillati</taxon>
        <taxon>Bacillota</taxon>
        <taxon>Bacilli</taxon>
        <taxon>Bacillales</taxon>
        <taxon>Caryophanaceae</taxon>
        <taxon>Planomicrobium</taxon>
    </lineage>
</organism>
<dbReference type="InterPro" id="IPR002575">
    <property type="entry name" value="Aminoglycoside_PTrfase"/>
</dbReference>
<sequence length="307" mass="35069">MNITLPKKTLDWVVKSIGEGAKIQRVQPIAGGTSSTLRELLVCRADKTESYVLRMFSNKEWLEQEPDLAQHEAESLQYMRCRGITVPQLIAFDQTGEECGLPATLMTKINGEVVLQPMEEQVWIDELALTLAKIHKTEGEEFPFEHFSYNNALTMERPLWSKVPNEWMRAFYIAAGIRPQTQLSFIHRDYHPSNVLWEGGKITGVVDWVNACVGPIGVDVGHCRVNLAQLYGVSTADRFLAAYQNYSKESFKYHPYWDLLSLIDILDGPPSVYTGWLEFGMIGLSDELIQHRLDEYLLSLLDRFDEH</sequence>
<dbReference type="InterPro" id="IPR011009">
    <property type="entry name" value="Kinase-like_dom_sf"/>
</dbReference>
<dbReference type="SUPFAM" id="SSF56112">
    <property type="entry name" value="Protein kinase-like (PK-like)"/>
    <property type="match status" value="1"/>
</dbReference>
<dbReference type="OrthoDB" id="334783at2"/>
<dbReference type="InterPro" id="IPR051678">
    <property type="entry name" value="AGP_Transferase"/>
</dbReference>
<dbReference type="PANTHER" id="PTHR21310">
    <property type="entry name" value="AMINOGLYCOSIDE PHOSPHOTRANSFERASE-RELATED-RELATED"/>
    <property type="match status" value="1"/>
</dbReference>
<evidence type="ECO:0000313" key="2">
    <source>
        <dbReference type="EMBL" id="PSL40288.1"/>
    </source>
</evidence>
<evidence type="ECO:0000313" key="3">
    <source>
        <dbReference type="Proteomes" id="UP000242682"/>
    </source>
</evidence>
<keyword evidence="2" id="KW-0418">Kinase</keyword>
<dbReference type="AlphaFoldDB" id="A0A2P8H245"/>
<keyword evidence="3" id="KW-1185">Reference proteome</keyword>
<proteinExistence type="predicted"/>
<dbReference type="GO" id="GO:0016301">
    <property type="term" value="F:kinase activity"/>
    <property type="evidence" value="ECO:0007669"/>
    <property type="project" value="UniProtKB-KW"/>
</dbReference>
<gene>
    <name evidence="2" type="ORF">B0H99_10565</name>
</gene>
<keyword evidence="2" id="KW-0808">Transferase</keyword>
<dbReference type="RefSeq" id="WP_106533078.1">
    <property type="nucleotide sequence ID" value="NZ_PYAT01000005.1"/>
</dbReference>
<accession>A0A2P8H245</accession>
<name>A0A2P8H245_9BACL</name>
<dbReference type="EMBL" id="PYAT01000005">
    <property type="protein sequence ID" value="PSL40288.1"/>
    <property type="molecule type" value="Genomic_DNA"/>
</dbReference>
<dbReference type="PANTHER" id="PTHR21310:SF15">
    <property type="entry name" value="AMINOGLYCOSIDE PHOSPHOTRANSFERASE DOMAIN-CONTAINING PROTEIN"/>
    <property type="match status" value="1"/>
</dbReference>
<evidence type="ECO:0000259" key="1">
    <source>
        <dbReference type="Pfam" id="PF01636"/>
    </source>
</evidence>
<feature type="domain" description="Aminoglycoside phosphotransferase" evidence="1">
    <location>
        <begin position="26"/>
        <end position="247"/>
    </location>
</feature>
<comment type="caution">
    <text evidence="2">The sequence shown here is derived from an EMBL/GenBank/DDBJ whole genome shotgun (WGS) entry which is preliminary data.</text>
</comment>
<dbReference type="Proteomes" id="UP000242682">
    <property type="component" value="Unassembled WGS sequence"/>
</dbReference>
<reference evidence="2 3" key="1">
    <citation type="submission" date="2018-03" db="EMBL/GenBank/DDBJ databases">
        <title>Genomic Encyclopedia of Type Strains, Phase III (KMG-III): the genomes of soil and plant-associated and newly described type strains.</title>
        <authorList>
            <person name="Whitman W."/>
        </authorList>
    </citation>
    <scope>NUCLEOTIDE SEQUENCE [LARGE SCALE GENOMIC DNA]</scope>
    <source>
        <strain evidence="2 3">CGMCC 1.12259</strain>
    </source>
</reference>